<dbReference type="HOGENOM" id="CLU_3197879_0_0_9"/>
<gene>
    <name evidence="1" type="ORF">CLOSTASPAR_02128</name>
</gene>
<protein>
    <submittedName>
        <fullName evidence="1">Uncharacterized protein</fullName>
    </submittedName>
</protein>
<sequence length="45" mass="5429">MGVCRSRKKVKRRTEPQNIKTPREYWFPVSRGVLRCPKRLVRAFP</sequence>
<organism evidence="1 2">
    <name type="scientific">[Clostridium] asparagiforme DSM 15981</name>
    <dbReference type="NCBI Taxonomy" id="518636"/>
    <lineage>
        <taxon>Bacteria</taxon>
        <taxon>Bacillati</taxon>
        <taxon>Bacillota</taxon>
        <taxon>Clostridia</taxon>
        <taxon>Lachnospirales</taxon>
        <taxon>Lachnospiraceae</taxon>
        <taxon>Enterocloster</taxon>
    </lineage>
</organism>
<dbReference type="Proteomes" id="UP000004756">
    <property type="component" value="Unassembled WGS sequence"/>
</dbReference>
<evidence type="ECO:0000313" key="2">
    <source>
        <dbReference type="Proteomes" id="UP000004756"/>
    </source>
</evidence>
<proteinExistence type="predicted"/>
<comment type="caution">
    <text evidence="1">The sequence shown here is derived from an EMBL/GenBank/DDBJ whole genome shotgun (WGS) entry which is preliminary data.</text>
</comment>
<dbReference type="EMBL" id="ACCJ01000121">
    <property type="protein sequence ID" value="EEG55792.1"/>
    <property type="molecule type" value="Genomic_DNA"/>
</dbReference>
<reference evidence="1 2" key="1">
    <citation type="submission" date="2009-02" db="EMBL/GenBank/DDBJ databases">
        <title>Draft genome sequence of Clostridium asparagiforme (DSM 15981).</title>
        <authorList>
            <person name="Sudarsanam P."/>
            <person name="Ley R."/>
            <person name="Guruge J."/>
            <person name="Turnbaugh P.J."/>
            <person name="Mahowald M."/>
            <person name="Liep D."/>
            <person name="Gordon J."/>
        </authorList>
    </citation>
    <scope>NUCLEOTIDE SEQUENCE [LARGE SCALE GENOMIC DNA]</scope>
    <source>
        <strain evidence="1 2">DSM 15981</strain>
    </source>
</reference>
<evidence type="ECO:0000313" key="1">
    <source>
        <dbReference type="EMBL" id="EEG55792.1"/>
    </source>
</evidence>
<dbReference type="AlphaFoldDB" id="C0CYQ1"/>
<keyword evidence="2" id="KW-1185">Reference proteome</keyword>
<accession>C0CYQ1</accession>
<name>C0CYQ1_9FIRM</name>